<evidence type="ECO:0000313" key="2">
    <source>
        <dbReference type="EMBL" id="RIV85468.1"/>
    </source>
</evidence>
<accession>A0A3A1P3E5</accession>
<keyword evidence="3" id="KW-1185">Reference proteome</keyword>
<feature type="domain" description="HTH luxR-type" evidence="1">
    <location>
        <begin position="297"/>
        <end position="354"/>
    </location>
</feature>
<gene>
    <name evidence="2" type="ORF">D2V17_10230</name>
</gene>
<dbReference type="InterPro" id="IPR036388">
    <property type="entry name" value="WH-like_DNA-bd_sf"/>
</dbReference>
<organism evidence="2 3">
    <name type="scientific">Aurantiacibacter xanthus</name>
    <dbReference type="NCBI Taxonomy" id="1784712"/>
    <lineage>
        <taxon>Bacteria</taxon>
        <taxon>Pseudomonadati</taxon>
        <taxon>Pseudomonadota</taxon>
        <taxon>Alphaproteobacteria</taxon>
        <taxon>Sphingomonadales</taxon>
        <taxon>Erythrobacteraceae</taxon>
        <taxon>Aurantiacibacter</taxon>
    </lineage>
</organism>
<dbReference type="GO" id="GO:0003677">
    <property type="term" value="F:DNA binding"/>
    <property type="evidence" value="ECO:0007669"/>
    <property type="project" value="InterPro"/>
</dbReference>
<dbReference type="OrthoDB" id="5497412at2"/>
<dbReference type="EMBL" id="QXFM01000095">
    <property type="protein sequence ID" value="RIV85468.1"/>
    <property type="molecule type" value="Genomic_DNA"/>
</dbReference>
<dbReference type="InterPro" id="IPR016032">
    <property type="entry name" value="Sig_transdc_resp-reg_C-effctor"/>
</dbReference>
<protein>
    <submittedName>
        <fullName evidence="2">Helix-turn-helix transcriptional regulator</fullName>
    </submittedName>
</protein>
<dbReference type="Proteomes" id="UP000265366">
    <property type="component" value="Unassembled WGS sequence"/>
</dbReference>
<dbReference type="InterPro" id="IPR000014">
    <property type="entry name" value="PAS"/>
</dbReference>
<dbReference type="GO" id="GO:0006355">
    <property type="term" value="P:regulation of DNA-templated transcription"/>
    <property type="evidence" value="ECO:0007669"/>
    <property type="project" value="InterPro"/>
</dbReference>
<evidence type="ECO:0000313" key="3">
    <source>
        <dbReference type="Proteomes" id="UP000265366"/>
    </source>
</evidence>
<comment type="caution">
    <text evidence="2">The sequence shown here is derived from an EMBL/GenBank/DDBJ whole genome shotgun (WGS) entry which is preliminary data.</text>
</comment>
<dbReference type="AlphaFoldDB" id="A0A3A1P3E5"/>
<dbReference type="InterPro" id="IPR000792">
    <property type="entry name" value="Tscrpt_reg_LuxR_C"/>
</dbReference>
<dbReference type="SUPFAM" id="SSF46894">
    <property type="entry name" value="C-terminal effector domain of the bipartite response regulators"/>
    <property type="match status" value="1"/>
</dbReference>
<dbReference type="SMART" id="SM00421">
    <property type="entry name" value="HTH_LUXR"/>
    <property type="match status" value="1"/>
</dbReference>
<reference evidence="2 3" key="1">
    <citation type="submission" date="2018-08" db="EMBL/GenBank/DDBJ databases">
        <title>Erythrobacter zhengii sp.nov., a bacterium isolated from deep-sea sediment.</title>
        <authorList>
            <person name="Fang C."/>
            <person name="Wu Y.-H."/>
            <person name="Sun C."/>
            <person name="Wang H."/>
            <person name="Cheng H."/>
            <person name="Meng F.-X."/>
            <person name="Wang C.-S."/>
            <person name="Xu X.-W."/>
        </authorList>
    </citation>
    <scope>NUCLEOTIDE SEQUENCE [LARGE SCALE GENOMIC DNA]</scope>
    <source>
        <strain evidence="2 3">CCTCC AB 2015396</strain>
    </source>
</reference>
<evidence type="ECO:0000259" key="1">
    <source>
        <dbReference type="SMART" id="SM00421"/>
    </source>
</evidence>
<name>A0A3A1P3E5_9SPHN</name>
<dbReference type="Gene3D" id="1.10.10.10">
    <property type="entry name" value="Winged helix-like DNA-binding domain superfamily/Winged helix DNA-binding domain"/>
    <property type="match status" value="1"/>
</dbReference>
<proteinExistence type="predicted"/>
<sequence>MIGSDALLELYSCPTEPKRWCSILDWVCKKVGARSAVVQRFHRADGMLEQTWIVRDTKSIRDAQLHDTLVNNASNPRLNLGEVRLYPANGLIRDRDIFPAGSPHLLELQKRLRAAGLGESLSVDIHRDDQQSVAFILHRHSGDARPYTREDEEFLLNLRPHVGKAAELSWVIDRQAEEIRQIETIADALQVGIVLCDDAGQVRWANESAEEVLSRSSCLSGEGGRLRGGSLAQEKELQALLQTQQGGLAETLVFGAGDEGELHLARIRLTNSRGMSALLISEPRRSLTPSIKDIAALLQLTQAEARVTAALCTGSTLKEYAQSRGISEGSARNQLKQVLSKTGARRQTELVLRLCSSVLFQTRTQPGSRLLS</sequence>
<dbReference type="Pfam" id="PF13188">
    <property type="entry name" value="PAS_8"/>
    <property type="match status" value="1"/>
</dbReference>